<sequence>MKPTCVESKALSAPELMKDVHMASAIDIFSSRPVFSDPFRGELMKALEPFIKGFSSHDQLGLEQQGSIGLNQLTPSQVQQIQAQIQLQYQQQQIAAMAAASIQNQKLRQWQQQQQALNSLRPKAIPMKHHQGSGDFGDFKPLHSIVDAKLQAICQSLANPKKQEKSAKPIVISDPKKMSDGLSETGSTVVLDNSSSSELGFLGSEDCKVESSLSPALTEGDESTDSSSPDSDLKFLDFTEQPWDESENFMLQKYPSWEIDLEAILS</sequence>
<dbReference type="Proteomes" id="UP000655225">
    <property type="component" value="Unassembled WGS sequence"/>
</dbReference>
<evidence type="ECO:0000313" key="4">
    <source>
        <dbReference type="EMBL" id="KAF8405991.1"/>
    </source>
</evidence>
<keyword evidence="1" id="KW-0010">Activator</keyword>
<comment type="caution">
    <text evidence="4">The sequence shown here is derived from an EMBL/GenBank/DDBJ whole genome shotgun (WGS) entry which is preliminary data.</text>
</comment>
<accession>A0A835DJP5</accession>
<dbReference type="OMA" id="QSEISFL"/>
<name>A0A835DJP5_TETSI</name>
<dbReference type="GO" id="GO:0043565">
    <property type="term" value="F:sequence-specific DNA binding"/>
    <property type="evidence" value="ECO:0007669"/>
    <property type="project" value="TreeGrafter"/>
</dbReference>
<protein>
    <submittedName>
        <fullName evidence="4">Uncharacterized protein</fullName>
    </submittedName>
</protein>
<evidence type="ECO:0000313" key="5">
    <source>
        <dbReference type="Proteomes" id="UP000655225"/>
    </source>
</evidence>
<dbReference type="InterPro" id="IPR051758">
    <property type="entry name" value="ERF/AP2-like"/>
</dbReference>
<feature type="region of interest" description="Disordered" evidence="3">
    <location>
        <begin position="164"/>
        <end position="190"/>
    </location>
</feature>
<dbReference type="GO" id="GO:0005634">
    <property type="term" value="C:nucleus"/>
    <property type="evidence" value="ECO:0007669"/>
    <property type="project" value="TreeGrafter"/>
</dbReference>
<proteinExistence type="inferred from homology"/>
<keyword evidence="5" id="KW-1185">Reference proteome</keyword>
<dbReference type="PANTHER" id="PTHR31657">
    <property type="entry name" value="ETHYLENE-RESPONSIVE TRANSCRIPTION FACTOR ERF061"/>
    <property type="match status" value="1"/>
</dbReference>
<evidence type="ECO:0000256" key="3">
    <source>
        <dbReference type="SAM" id="MobiDB-lite"/>
    </source>
</evidence>
<dbReference type="AlphaFoldDB" id="A0A835DJP5"/>
<gene>
    <name evidence="4" type="ORF">HHK36_008071</name>
</gene>
<dbReference type="PANTHER" id="PTHR31657:SF73">
    <property type="entry name" value="OS02G0752800 PROTEIN"/>
    <property type="match status" value="1"/>
</dbReference>
<organism evidence="4 5">
    <name type="scientific">Tetracentron sinense</name>
    <name type="common">Spur-leaf</name>
    <dbReference type="NCBI Taxonomy" id="13715"/>
    <lineage>
        <taxon>Eukaryota</taxon>
        <taxon>Viridiplantae</taxon>
        <taxon>Streptophyta</taxon>
        <taxon>Embryophyta</taxon>
        <taxon>Tracheophyta</taxon>
        <taxon>Spermatophyta</taxon>
        <taxon>Magnoliopsida</taxon>
        <taxon>Trochodendrales</taxon>
        <taxon>Trochodendraceae</taxon>
        <taxon>Tetracentron</taxon>
    </lineage>
</organism>
<comment type="similarity">
    <text evidence="2">Belongs to the AP2/ERF transcription factor family. ERF subfamily.</text>
</comment>
<evidence type="ECO:0000256" key="2">
    <source>
        <dbReference type="ARBA" id="ARBA00024343"/>
    </source>
</evidence>
<feature type="region of interest" description="Disordered" evidence="3">
    <location>
        <begin position="212"/>
        <end position="237"/>
    </location>
</feature>
<dbReference type="EMBL" id="JABCRI010000005">
    <property type="protein sequence ID" value="KAF8405991.1"/>
    <property type="molecule type" value="Genomic_DNA"/>
</dbReference>
<reference evidence="4 5" key="1">
    <citation type="submission" date="2020-04" db="EMBL/GenBank/DDBJ databases">
        <title>Plant Genome Project.</title>
        <authorList>
            <person name="Zhang R.-G."/>
        </authorList>
    </citation>
    <scope>NUCLEOTIDE SEQUENCE [LARGE SCALE GENOMIC DNA]</scope>
    <source>
        <strain evidence="4">YNK0</strain>
        <tissue evidence="4">Leaf</tissue>
    </source>
</reference>
<dbReference type="OrthoDB" id="663856at2759"/>
<evidence type="ECO:0000256" key="1">
    <source>
        <dbReference type="ARBA" id="ARBA00023159"/>
    </source>
</evidence>